<accession>U2LUH9</accession>
<reference evidence="1 2" key="1">
    <citation type="submission" date="2013-07" db="EMBL/GenBank/DDBJ databases">
        <authorList>
            <person name="Weinstock G."/>
            <person name="Sodergren E."/>
            <person name="Wylie T."/>
            <person name="Fulton L."/>
            <person name="Fulton R."/>
            <person name="Fronick C."/>
            <person name="O'Laughlin M."/>
            <person name="Godfrey J."/>
            <person name="Miner T."/>
            <person name="Herter B."/>
            <person name="Appelbaum E."/>
            <person name="Cordes M."/>
            <person name="Lek S."/>
            <person name="Wollam A."/>
            <person name="Pepin K.H."/>
            <person name="Palsikar V.B."/>
            <person name="Mitreva M."/>
            <person name="Wilson R.K."/>
        </authorList>
    </citation>
    <scope>NUCLEOTIDE SEQUENCE [LARGE SCALE GENOMIC DNA]</scope>
    <source>
        <strain evidence="1 2">ATCC 27760</strain>
    </source>
</reference>
<dbReference type="STRING" id="411473.RUMCAL_02770"/>
<dbReference type="Proteomes" id="UP000016662">
    <property type="component" value="Unassembled WGS sequence"/>
</dbReference>
<comment type="caution">
    <text evidence="1">The sequence shown here is derived from an EMBL/GenBank/DDBJ whole genome shotgun (WGS) entry which is preliminary data.</text>
</comment>
<name>U2LUH9_9FIRM</name>
<sequence>MKRRRFKELPFLFLFKVVFLFLCEILLCNMHKTKHINSPAKFEC</sequence>
<organism evidence="1 2">
    <name type="scientific">Ruminococcus callidus ATCC 27760</name>
    <dbReference type="NCBI Taxonomy" id="411473"/>
    <lineage>
        <taxon>Bacteria</taxon>
        <taxon>Bacillati</taxon>
        <taxon>Bacillota</taxon>
        <taxon>Clostridia</taxon>
        <taxon>Eubacteriales</taxon>
        <taxon>Oscillospiraceae</taxon>
        <taxon>Ruminococcus</taxon>
    </lineage>
</organism>
<keyword evidence="2" id="KW-1185">Reference proteome</keyword>
<protein>
    <submittedName>
        <fullName evidence="1">Uncharacterized protein</fullName>
    </submittedName>
</protein>
<dbReference type="AlphaFoldDB" id="U2LUH9"/>
<dbReference type="HOGENOM" id="CLU_3221620_0_0_9"/>
<dbReference type="EMBL" id="AWVF01000345">
    <property type="protein sequence ID" value="ERJ90798.1"/>
    <property type="molecule type" value="Genomic_DNA"/>
</dbReference>
<evidence type="ECO:0000313" key="2">
    <source>
        <dbReference type="Proteomes" id="UP000016662"/>
    </source>
</evidence>
<gene>
    <name evidence="1" type="ORF">RUMCAL_02770</name>
</gene>
<proteinExistence type="predicted"/>
<evidence type="ECO:0000313" key="1">
    <source>
        <dbReference type="EMBL" id="ERJ90798.1"/>
    </source>
</evidence>